<protein>
    <recommendedName>
        <fullName evidence="1">RNase H type-1 domain-containing protein</fullName>
    </recommendedName>
</protein>
<dbReference type="Pfam" id="PF00075">
    <property type="entry name" value="RNase_H"/>
    <property type="match status" value="1"/>
</dbReference>
<dbReference type="SUPFAM" id="SSF53098">
    <property type="entry name" value="Ribonuclease H-like"/>
    <property type="match status" value="1"/>
</dbReference>
<evidence type="ECO:0000259" key="1">
    <source>
        <dbReference type="PROSITE" id="PS50879"/>
    </source>
</evidence>
<evidence type="ECO:0000313" key="3">
    <source>
        <dbReference type="Proteomes" id="UP000440578"/>
    </source>
</evidence>
<dbReference type="AlphaFoldDB" id="A0A6A4W2V5"/>
<reference evidence="2 3" key="1">
    <citation type="submission" date="2019-07" db="EMBL/GenBank/DDBJ databases">
        <title>Draft genome assembly of a fouling barnacle, Amphibalanus amphitrite (Darwin, 1854): The first reference genome for Thecostraca.</title>
        <authorList>
            <person name="Kim W."/>
        </authorList>
    </citation>
    <scope>NUCLEOTIDE SEQUENCE [LARGE SCALE GENOMIC DNA]</scope>
    <source>
        <strain evidence="2">SNU_AA5</strain>
        <tissue evidence="2">Soma without cirri and trophi</tissue>
    </source>
</reference>
<dbReference type="InterPro" id="IPR036397">
    <property type="entry name" value="RNaseH_sf"/>
</dbReference>
<dbReference type="InterPro" id="IPR012337">
    <property type="entry name" value="RNaseH-like_sf"/>
</dbReference>
<sequence length="296" mass="32086">MSHVELLEREMRAAARTITGCPLSTPAHAVMAEAGLMPVATRRDVLAAKLLAKAHALPEGDPLRAPSAPITICSDSQSALATLREGPASQKTLLGAAIWTELAALAGPSRRIHLQWVPSHCGVDGNERADQIAKEAAALPQAAVPVDVATAHRAAVRLTRDRTIAAWPEGWYRTLMENRLPPPAAAGDRSSAVDVHQIRAGHWSGSRQYLHRIGRNPSDDRRQCPDIDCAAGRCTLCREEADTPRHFFLRCPALMGWRLRRCGTIFPNPEDIRDDGEVAALAAAVRDLQSRTATPR</sequence>
<proteinExistence type="predicted"/>
<dbReference type="InterPro" id="IPR002156">
    <property type="entry name" value="RNaseH_domain"/>
</dbReference>
<keyword evidence="3" id="KW-1185">Reference proteome</keyword>
<dbReference type="EMBL" id="VIIS01001275">
    <property type="protein sequence ID" value="KAF0300243.1"/>
    <property type="molecule type" value="Genomic_DNA"/>
</dbReference>
<feature type="domain" description="RNase H type-1" evidence="1">
    <location>
        <begin position="1"/>
        <end position="138"/>
    </location>
</feature>
<organism evidence="2 3">
    <name type="scientific">Amphibalanus amphitrite</name>
    <name type="common">Striped barnacle</name>
    <name type="synonym">Balanus amphitrite</name>
    <dbReference type="NCBI Taxonomy" id="1232801"/>
    <lineage>
        <taxon>Eukaryota</taxon>
        <taxon>Metazoa</taxon>
        <taxon>Ecdysozoa</taxon>
        <taxon>Arthropoda</taxon>
        <taxon>Crustacea</taxon>
        <taxon>Multicrustacea</taxon>
        <taxon>Cirripedia</taxon>
        <taxon>Thoracica</taxon>
        <taxon>Thoracicalcarea</taxon>
        <taxon>Balanomorpha</taxon>
        <taxon>Balanoidea</taxon>
        <taxon>Balanidae</taxon>
        <taxon>Amphibalaninae</taxon>
        <taxon>Amphibalanus</taxon>
    </lineage>
</organism>
<dbReference type="Gene3D" id="3.30.420.10">
    <property type="entry name" value="Ribonuclease H-like superfamily/Ribonuclease H"/>
    <property type="match status" value="1"/>
</dbReference>
<dbReference type="OrthoDB" id="6369833at2759"/>
<gene>
    <name evidence="2" type="ORF">FJT64_027196</name>
</gene>
<evidence type="ECO:0000313" key="2">
    <source>
        <dbReference type="EMBL" id="KAF0300243.1"/>
    </source>
</evidence>
<accession>A0A6A4W2V5</accession>
<comment type="caution">
    <text evidence="2">The sequence shown here is derived from an EMBL/GenBank/DDBJ whole genome shotgun (WGS) entry which is preliminary data.</text>
</comment>
<dbReference type="GO" id="GO:0004523">
    <property type="term" value="F:RNA-DNA hybrid ribonuclease activity"/>
    <property type="evidence" value="ECO:0007669"/>
    <property type="project" value="InterPro"/>
</dbReference>
<dbReference type="PROSITE" id="PS50879">
    <property type="entry name" value="RNASE_H_1"/>
    <property type="match status" value="1"/>
</dbReference>
<dbReference type="CDD" id="cd09276">
    <property type="entry name" value="Rnase_HI_RT_non_LTR"/>
    <property type="match status" value="1"/>
</dbReference>
<name>A0A6A4W2V5_AMPAM</name>
<dbReference type="Proteomes" id="UP000440578">
    <property type="component" value="Unassembled WGS sequence"/>
</dbReference>
<dbReference type="GO" id="GO:0003676">
    <property type="term" value="F:nucleic acid binding"/>
    <property type="evidence" value="ECO:0007669"/>
    <property type="project" value="InterPro"/>
</dbReference>